<dbReference type="AlphaFoldDB" id="D3TCK1"/>
<proteinExistence type="predicted"/>
<reference evidence="1" key="1">
    <citation type="submission" date="2010-02" db="EMBL/GenBank/DDBJ databases">
        <title>Complete sequence of Aciduliprofundum boonei T469.</title>
        <authorList>
            <consortium name="US DOE Joint Genome Institute"/>
            <person name="Lucas S."/>
            <person name="Copeland A."/>
            <person name="Lapidus A."/>
            <person name="Cheng J.-F."/>
            <person name="Bruce D."/>
            <person name="Goodwin L."/>
            <person name="Pitluck S."/>
            <person name="Saunders E."/>
            <person name="Detter J.C."/>
            <person name="Han C."/>
            <person name="Tapia R."/>
            <person name="Land M."/>
            <person name="Hauser L."/>
            <person name="Kyrpides N."/>
            <person name="Mikhailova N."/>
            <person name="Flores G."/>
            <person name="Reysenbach A.-L."/>
            <person name="Woyke T."/>
        </authorList>
    </citation>
    <scope>NUCLEOTIDE SEQUENCE</scope>
    <source>
        <strain evidence="1">T469</strain>
    </source>
</reference>
<dbReference type="HOGENOM" id="CLU_2461588_0_0_2"/>
<dbReference type="EMBL" id="CP001941">
    <property type="protein sequence ID" value="ADD08286.1"/>
    <property type="molecule type" value="Genomic_DNA"/>
</dbReference>
<organism evidence="1 2">
    <name type="scientific">Aciduliprofundum boonei (strain DSM 19572 / T469)</name>
    <dbReference type="NCBI Taxonomy" id="439481"/>
    <lineage>
        <taxon>Archaea</taxon>
        <taxon>Methanobacteriati</taxon>
        <taxon>Thermoplasmatota</taxon>
        <taxon>DHVE2 group</taxon>
        <taxon>Candidatus Aciduliprofundum</taxon>
    </lineage>
</organism>
<name>D3TCK1_ACIB4</name>
<accession>D3TCK1</accession>
<protein>
    <submittedName>
        <fullName evidence="1">Uncharacterized protein</fullName>
    </submittedName>
</protein>
<gene>
    <name evidence="1" type="ordered locus">Aboo_0475</name>
</gene>
<keyword evidence="2" id="KW-1185">Reference proteome</keyword>
<sequence>MENRPIKVIIITLENIKNLLEIWDSMADYEMLEVVKVSETKNGQYRITLKKKIVKEFDVKGGDYLVFMRNDKGEIVVKKLQLKDIKLD</sequence>
<evidence type="ECO:0000313" key="1">
    <source>
        <dbReference type="EMBL" id="ADD08286.1"/>
    </source>
</evidence>
<dbReference type="KEGG" id="abi:Aboo_0475"/>
<evidence type="ECO:0000313" key="2">
    <source>
        <dbReference type="Proteomes" id="UP000001400"/>
    </source>
</evidence>
<dbReference type="Proteomes" id="UP000001400">
    <property type="component" value="Chromosome"/>
</dbReference>